<dbReference type="OrthoDB" id="7375416at2"/>
<keyword evidence="2" id="KW-1185">Reference proteome</keyword>
<accession>A0A560KUG7</accession>
<gene>
    <name evidence="1" type="ORF">FBZ93_12623</name>
</gene>
<reference evidence="1 2" key="1">
    <citation type="submission" date="2019-06" db="EMBL/GenBank/DDBJ databases">
        <title>Genomic Encyclopedia of Type Strains, Phase IV (KMG-V): Genome sequencing to study the core and pangenomes of soil and plant-associated prokaryotes.</title>
        <authorList>
            <person name="Whitman W."/>
        </authorList>
    </citation>
    <scope>NUCLEOTIDE SEQUENCE [LARGE SCALE GENOMIC DNA]</scope>
    <source>
        <strain evidence="1 2">BR 10355</strain>
    </source>
</reference>
<name>A0A560KUG7_9BRAD</name>
<organism evidence="1 2">
    <name type="scientific">Bradyrhizobium macuxiense</name>
    <dbReference type="NCBI Taxonomy" id="1755647"/>
    <lineage>
        <taxon>Bacteria</taxon>
        <taxon>Pseudomonadati</taxon>
        <taxon>Pseudomonadota</taxon>
        <taxon>Alphaproteobacteria</taxon>
        <taxon>Hyphomicrobiales</taxon>
        <taxon>Nitrobacteraceae</taxon>
        <taxon>Bradyrhizobium</taxon>
    </lineage>
</organism>
<dbReference type="EMBL" id="VITY01000026">
    <property type="protein sequence ID" value="TWB86842.1"/>
    <property type="molecule type" value="Genomic_DNA"/>
</dbReference>
<proteinExistence type="predicted"/>
<comment type="caution">
    <text evidence="1">The sequence shown here is derived from an EMBL/GenBank/DDBJ whole genome shotgun (WGS) entry which is preliminary data.</text>
</comment>
<dbReference type="Proteomes" id="UP000321304">
    <property type="component" value="Unassembled WGS sequence"/>
</dbReference>
<dbReference type="RefSeq" id="WP_146993120.1">
    <property type="nucleotide sequence ID" value="NZ_VITY01000026.1"/>
</dbReference>
<evidence type="ECO:0000313" key="1">
    <source>
        <dbReference type="EMBL" id="TWB86842.1"/>
    </source>
</evidence>
<dbReference type="AlphaFoldDB" id="A0A560KUG7"/>
<protein>
    <submittedName>
        <fullName evidence="1">Uncharacterized protein</fullName>
    </submittedName>
</protein>
<sequence>MPLFTIETTYRLPIYRQRNYEAETLGQACDLAIADEDWDDKKSDVETSGDTYVTGVWEGRDAAYIGHALPIPSRFGEQVQRKADHFELLLGQLKILAHVPEGGSADVELWRRRANAAIAKAEAILAGENDPIEGGAS</sequence>
<evidence type="ECO:0000313" key="2">
    <source>
        <dbReference type="Proteomes" id="UP000321304"/>
    </source>
</evidence>